<dbReference type="Pfam" id="PF16657">
    <property type="entry name" value="Malt_amylase_C"/>
    <property type="match status" value="1"/>
</dbReference>
<keyword evidence="3 5" id="KW-0326">Glycosidase</keyword>
<dbReference type="GO" id="GO:0004558">
    <property type="term" value="F:alpha-1,4-glucosidase activity"/>
    <property type="evidence" value="ECO:0007669"/>
    <property type="project" value="UniProtKB-EC"/>
</dbReference>
<dbReference type="InterPro" id="IPR006047">
    <property type="entry name" value="GH13_cat_dom"/>
</dbReference>
<dbReference type="EMBL" id="CCND01000012">
    <property type="protein sequence ID" value="CDX55603.1"/>
    <property type="molecule type" value="Genomic_DNA"/>
</dbReference>
<evidence type="ECO:0000256" key="1">
    <source>
        <dbReference type="ARBA" id="ARBA00008061"/>
    </source>
</evidence>
<keyword evidence="2 5" id="KW-0378">Hydrolase</keyword>
<dbReference type="GO" id="GO:0004556">
    <property type="term" value="F:alpha-amylase activity"/>
    <property type="evidence" value="ECO:0007669"/>
    <property type="project" value="TreeGrafter"/>
</dbReference>
<organism evidence="5 6">
    <name type="scientific">Mesorhizobium plurifarium</name>
    <dbReference type="NCBI Taxonomy" id="69974"/>
    <lineage>
        <taxon>Bacteria</taxon>
        <taxon>Pseudomonadati</taxon>
        <taxon>Pseudomonadota</taxon>
        <taxon>Alphaproteobacteria</taxon>
        <taxon>Hyphomicrobiales</taxon>
        <taxon>Phyllobacteriaceae</taxon>
        <taxon>Mesorhizobium</taxon>
    </lineage>
</organism>
<sequence>MAGDNSGQGSEWWRGCVVYQVYPRSFQDTTGNGSGDLKGITARLAHIASLGVDAVWLSPFFKSPMADMGYDVSDYRDVDPMFGTLEDFDALVAEAHRLGLKLIIDQVISHSSDKHEWFVESRASRDNAKADWYVWADAKPDGNAPNNWLSVFGGPSWEWDATRRQYYMHNFLAAQPDLNFHNPEVQDALLDTVRFWLERGVDGFRLDTVNYYVHDRWLRDNPPLASSVAGTNGSTSTYAFQEHLFDKTRPENLDFLKRFRALLDEYPGRAAVGEVGDEERSLQTLAAYVSGGDKLQMCYTFDLLSPQFSAAHVRGCVEAFETTAPDGWVCWAFSNHDVVRHVSRWTRPGESTDAVAKFSIALLSCLRGSICLYQGEELGLEEAELAYEDLRDPVGIRFWPGVKGRDGCRTPMVWEAEAENAGFSTAKPWLPVPQAHRARAVDVENGEERSVLAAYRSILALRKAHPALIEGSIRFLDAEGDVLAFLRERDGERLLCVFNFSAEATGWALPAEIGEAEITAFDIDAAGVLTGVVEESAVALPPLGSFVGRVADV</sequence>
<protein>
    <submittedName>
        <fullName evidence="5">Putative alpha-glucosidase</fullName>
        <ecNumber evidence="5">3.2.1.20</ecNumber>
    </submittedName>
</protein>
<dbReference type="Proteomes" id="UP000182888">
    <property type="component" value="Unassembled WGS sequence"/>
</dbReference>
<evidence type="ECO:0000259" key="4">
    <source>
        <dbReference type="SMART" id="SM00642"/>
    </source>
</evidence>
<dbReference type="InterPro" id="IPR045857">
    <property type="entry name" value="O16G_dom_2"/>
</dbReference>
<evidence type="ECO:0000256" key="3">
    <source>
        <dbReference type="ARBA" id="ARBA00023295"/>
    </source>
</evidence>
<dbReference type="SUPFAM" id="SSF51445">
    <property type="entry name" value="(Trans)glycosidases"/>
    <property type="match status" value="1"/>
</dbReference>
<gene>
    <name evidence="5" type="primary">aglA</name>
    <name evidence="5" type="ORF">MPL1032_20176</name>
</gene>
<dbReference type="SMART" id="SM00642">
    <property type="entry name" value="Aamy"/>
    <property type="match status" value="1"/>
</dbReference>
<dbReference type="CDD" id="cd11330">
    <property type="entry name" value="AmyAc_OligoGlu"/>
    <property type="match status" value="1"/>
</dbReference>
<proteinExistence type="inferred from homology"/>
<dbReference type="Gene3D" id="2.60.40.1180">
    <property type="entry name" value="Golgi alpha-mannosidase II"/>
    <property type="match status" value="1"/>
</dbReference>
<name>A0A0K2VW85_MESPL</name>
<dbReference type="InterPro" id="IPR017853">
    <property type="entry name" value="GH"/>
</dbReference>
<dbReference type="PANTHER" id="PTHR10357">
    <property type="entry name" value="ALPHA-AMYLASE FAMILY MEMBER"/>
    <property type="match status" value="1"/>
</dbReference>
<evidence type="ECO:0000256" key="2">
    <source>
        <dbReference type="ARBA" id="ARBA00022801"/>
    </source>
</evidence>
<feature type="domain" description="Glycosyl hydrolase family 13 catalytic" evidence="4">
    <location>
        <begin position="20"/>
        <end position="409"/>
    </location>
</feature>
<comment type="similarity">
    <text evidence="1">Belongs to the glycosyl hydrolase 13 family.</text>
</comment>
<dbReference type="FunFam" id="3.90.400.10:FF:000002">
    <property type="entry name" value="Sucrose isomerase"/>
    <property type="match status" value="1"/>
</dbReference>
<dbReference type="PANTHER" id="PTHR10357:SF179">
    <property type="entry name" value="NEUTRAL AND BASIC AMINO ACID TRANSPORT PROTEIN RBAT"/>
    <property type="match status" value="1"/>
</dbReference>
<dbReference type="GO" id="GO:0009313">
    <property type="term" value="P:oligosaccharide catabolic process"/>
    <property type="evidence" value="ECO:0007669"/>
    <property type="project" value="TreeGrafter"/>
</dbReference>
<dbReference type="InterPro" id="IPR013780">
    <property type="entry name" value="Glyco_hydro_b"/>
</dbReference>
<dbReference type="Gene3D" id="3.90.400.10">
    <property type="entry name" value="Oligo-1,6-glucosidase, Domain 2"/>
    <property type="match status" value="1"/>
</dbReference>
<dbReference type="InterPro" id="IPR032091">
    <property type="entry name" value="Malt_amylase-like_C"/>
</dbReference>
<evidence type="ECO:0000313" key="5">
    <source>
        <dbReference type="EMBL" id="CDX55603.1"/>
    </source>
</evidence>
<dbReference type="SUPFAM" id="SSF51011">
    <property type="entry name" value="Glycosyl hydrolase domain"/>
    <property type="match status" value="1"/>
</dbReference>
<evidence type="ECO:0000313" key="6">
    <source>
        <dbReference type="Proteomes" id="UP000182888"/>
    </source>
</evidence>
<dbReference type="AlphaFoldDB" id="A0A0K2VW85"/>
<reference evidence="6" key="1">
    <citation type="submission" date="2014-08" db="EMBL/GenBank/DDBJ databases">
        <authorList>
            <person name="Edwards T."/>
        </authorList>
    </citation>
    <scope>NUCLEOTIDE SEQUENCE [LARGE SCALE GENOMIC DNA]</scope>
</reference>
<dbReference type="Gene3D" id="3.20.20.80">
    <property type="entry name" value="Glycosidases"/>
    <property type="match status" value="1"/>
</dbReference>
<dbReference type="Pfam" id="PF00128">
    <property type="entry name" value="Alpha-amylase"/>
    <property type="match status" value="1"/>
</dbReference>
<dbReference type="EC" id="3.2.1.20" evidence="5"/>
<accession>A0A0K2VW85</accession>